<dbReference type="PROSITE" id="PS51736">
    <property type="entry name" value="RECOMBINASES_3"/>
    <property type="match status" value="1"/>
</dbReference>
<name>R8NC85_BACCX</name>
<evidence type="ECO:0000313" key="8">
    <source>
        <dbReference type="Proteomes" id="UP000014020"/>
    </source>
</evidence>
<dbReference type="PATRIC" id="fig|1053236.3.peg.1316"/>
<dbReference type="InterPro" id="IPR006118">
    <property type="entry name" value="Recombinase_CS"/>
</dbReference>
<sequence>MKGCLFILNTRKFGYIRVSSKDQNEDRQIEAMKKLITDERDIFVDKQSGRDFNREQYQLVKRMLRKDDILYIHSLDRFGRNKEAILQEWKDITLNIQAHIVVLDMPLLDTTQYKDSLGTLITDLVLQILSWLAEEERTKIKTRQREGIDAAKKKGKHLGRPKTEITQEFIDAYNKWQHGQITALYAMEMCKMSSPTFYRVVKRFEDRRNKNQ</sequence>
<keyword evidence="1" id="KW-0229">DNA integration</keyword>
<evidence type="ECO:0000256" key="5">
    <source>
        <dbReference type="PROSITE-ProRule" id="PRU10137"/>
    </source>
</evidence>
<dbReference type="SMART" id="SM00857">
    <property type="entry name" value="Resolvase"/>
    <property type="match status" value="1"/>
</dbReference>
<evidence type="ECO:0000259" key="6">
    <source>
        <dbReference type="PROSITE" id="PS51736"/>
    </source>
</evidence>
<dbReference type="EMBL" id="AHFE01000034">
    <property type="protein sequence ID" value="EOP43919.1"/>
    <property type="molecule type" value="Genomic_DNA"/>
</dbReference>
<dbReference type="Proteomes" id="UP000014020">
    <property type="component" value="Unassembled WGS sequence"/>
</dbReference>
<comment type="caution">
    <text evidence="7">The sequence shown here is derived from an EMBL/GenBank/DDBJ whole genome shotgun (WGS) entry which is preliminary data.</text>
</comment>
<dbReference type="SUPFAM" id="SSF53041">
    <property type="entry name" value="Resolvase-like"/>
    <property type="match status" value="1"/>
</dbReference>
<evidence type="ECO:0000256" key="3">
    <source>
        <dbReference type="ARBA" id="ARBA00023172"/>
    </source>
</evidence>
<dbReference type="InterPro" id="IPR006119">
    <property type="entry name" value="Resolv_N"/>
</dbReference>
<dbReference type="InterPro" id="IPR050639">
    <property type="entry name" value="SSR_resolvase"/>
</dbReference>
<dbReference type="Pfam" id="PF00239">
    <property type="entry name" value="Resolvase"/>
    <property type="match status" value="1"/>
</dbReference>
<dbReference type="PROSITE" id="PS00397">
    <property type="entry name" value="RECOMBINASES_1"/>
    <property type="match status" value="1"/>
</dbReference>
<evidence type="ECO:0000256" key="1">
    <source>
        <dbReference type="ARBA" id="ARBA00022908"/>
    </source>
</evidence>
<dbReference type="InterPro" id="IPR036162">
    <property type="entry name" value="Resolvase-like_N_sf"/>
</dbReference>
<dbReference type="GO" id="GO:0000150">
    <property type="term" value="F:DNA strand exchange activity"/>
    <property type="evidence" value="ECO:0007669"/>
    <property type="project" value="InterPro"/>
</dbReference>
<dbReference type="AlphaFoldDB" id="R8NC85"/>
<dbReference type="PANTHER" id="PTHR30461:SF25">
    <property type="entry name" value="RESOLVASE-RELATED"/>
    <property type="match status" value="1"/>
</dbReference>
<feature type="active site" description="O-(5'-phospho-DNA)-serine intermediate" evidence="4 5">
    <location>
        <position position="19"/>
    </location>
</feature>
<accession>R8NC85</accession>
<keyword evidence="2" id="KW-0238">DNA-binding</keyword>
<dbReference type="HOGENOM" id="CLU_010686_5_1_9"/>
<proteinExistence type="predicted"/>
<dbReference type="CDD" id="cd03768">
    <property type="entry name" value="SR_ResInv"/>
    <property type="match status" value="1"/>
</dbReference>
<dbReference type="Gene3D" id="3.40.50.1390">
    <property type="entry name" value="Resolvase, N-terminal catalytic domain"/>
    <property type="match status" value="1"/>
</dbReference>
<dbReference type="PANTHER" id="PTHR30461">
    <property type="entry name" value="DNA-INVERTASE FROM LAMBDOID PROPHAGE"/>
    <property type="match status" value="1"/>
</dbReference>
<keyword evidence="3" id="KW-0233">DNA recombination</keyword>
<protein>
    <recommendedName>
        <fullName evidence="6">Resolvase/invertase-type recombinase catalytic domain-containing protein</fullName>
    </recommendedName>
</protein>
<evidence type="ECO:0000256" key="2">
    <source>
        <dbReference type="ARBA" id="ARBA00023125"/>
    </source>
</evidence>
<evidence type="ECO:0000313" key="7">
    <source>
        <dbReference type="EMBL" id="EOP43919.1"/>
    </source>
</evidence>
<feature type="domain" description="Resolvase/invertase-type recombinase catalytic" evidence="6">
    <location>
        <begin position="11"/>
        <end position="155"/>
    </location>
</feature>
<evidence type="ECO:0000256" key="4">
    <source>
        <dbReference type="PIRSR" id="PIRSR606118-50"/>
    </source>
</evidence>
<gene>
    <name evidence="7" type="ORF">IK1_05629</name>
</gene>
<dbReference type="GO" id="GO:0015074">
    <property type="term" value="P:DNA integration"/>
    <property type="evidence" value="ECO:0007669"/>
    <property type="project" value="UniProtKB-KW"/>
</dbReference>
<reference evidence="8" key="1">
    <citation type="submission" date="2012-12" db="EMBL/GenBank/DDBJ databases">
        <title>The genome sequence of Bacillus cereus VD146.</title>
        <authorList>
            <consortium name="The Broad Institute Genome Sequencing Platform"/>
            <consortium name="The Broad Institute Genome Sequencing Center for Infectious Disease"/>
            <person name="Feldgarden M."/>
            <person name="Van der Auwera G.A."/>
            <person name="Mahillon J."/>
            <person name="Duprez V."/>
            <person name="Timmery S."/>
            <person name="Mattelet C."/>
            <person name="Dierick K."/>
            <person name="Sun M."/>
            <person name="Yu Z."/>
            <person name="Zhu L."/>
            <person name="Hu X."/>
            <person name="Shank E.B."/>
            <person name="Swiecicka I."/>
            <person name="Hansen B.M."/>
            <person name="Andrup L."/>
            <person name="Walker B."/>
            <person name="Young S.K."/>
            <person name="Zeng Q."/>
            <person name="Gargeya S."/>
            <person name="Fitzgerald M."/>
            <person name="Haas B."/>
            <person name="Abouelleil A."/>
            <person name="Alvarado L."/>
            <person name="Arachchi H.M."/>
            <person name="Berlin A.M."/>
            <person name="Chapman S.B."/>
            <person name="Dewar J."/>
            <person name="Goldberg J."/>
            <person name="Griggs A."/>
            <person name="Gujja S."/>
            <person name="Hansen M."/>
            <person name="Howarth C."/>
            <person name="Imamovic A."/>
            <person name="Larimer J."/>
            <person name="McCowan C."/>
            <person name="Murphy C."/>
            <person name="Neiman D."/>
            <person name="Pearson M."/>
            <person name="Priest M."/>
            <person name="Roberts A."/>
            <person name="Saif S."/>
            <person name="Shea T."/>
            <person name="Sisk P."/>
            <person name="Sykes S."/>
            <person name="Wortman J."/>
            <person name="Nusbaum C."/>
            <person name="Birren B."/>
        </authorList>
    </citation>
    <scope>NUCLEOTIDE SEQUENCE [LARGE SCALE GENOMIC DNA]</scope>
    <source>
        <strain evidence="8">VD146</strain>
    </source>
</reference>
<dbReference type="GO" id="GO:0003677">
    <property type="term" value="F:DNA binding"/>
    <property type="evidence" value="ECO:0007669"/>
    <property type="project" value="UniProtKB-KW"/>
</dbReference>
<organism evidence="7 8">
    <name type="scientific">Bacillus cereus (strain VD146)</name>
    <dbReference type="NCBI Taxonomy" id="1053236"/>
    <lineage>
        <taxon>Bacteria</taxon>
        <taxon>Bacillati</taxon>
        <taxon>Bacillota</taxon>
        <taxon>Bacilli</taxon>
        <taxon>Bacillales</taxon>
        <taxon>Bacillaceae</taxon>
        <taxon>Bacillus</taxon>
        <taxon>Bacillus cereus group</taxon>
    </lineage>
</organism>